<dbReference type="GO" id="GO:0004180">
    <property type="term" value="F:carboxypeptidase activity"/>
    <property type="evidence" value="ECO:0007669"/>
    <property type="project" value="UniProtKB-KW"/>
</dbReference>
<organism evidence="3 4">
    <name type="scientific">Bifidobacterium phasiani</name>
    <dbReference type="NCBI Taxonomy" id="2834431"/>
    <lineage>
        <taxon>Bacteria</taxon>
        <taxon>Bacillati</taxon>
        <taxon>Actinomycetota</taxon>
        <taxon>Actinomycetes</taxon>
        <taxon>Bifidobacteriales</taxon>
        <taxon>Bifidobacteriaceae</taxon>
        <taxon>Bifidobacterium</taxon>
    </lineage>
</organism>
<dbReference type="InterPro" id="IPR001967">
    <property type="entry name" value="Peptidase_S11_N"/>
</dbReference>
<dbReference type="PANTHER" id="PTHR21581:SF6">
    <property type="entry name" value="TRAFFICKING PROTEIN PARTICLE COMPLEX SUBUNIT 12"/>
    <property type="match status" value="1"/>
</dbReference>
<evidence type="ECO:0000313" key="4">
    <source>
        <dbReference type="Proteomes" id="UP000812844"/>
    </source>
</evidence>
<keyword evidence="1" id="KW-1133">Transmembrane helix</keyword>
<evidence type="ECO:0000313" key="3">
    <source>
        <dbReference type="EMBL" id="MBW3082827.1"/>
    </source>
</evidence>
<keyword evidence="1" id="KW-0472">Membrane</keyword>
<dbReference type="EMBL" id="JAHBBD010000010">
    <property type="protein sequence ID" value="MBW3082827.1"/>
    <property type="molecule type" value="Genomic_DNA"/>
</dbReference>
<comment type="caution">
    <text evidence="3">The sequence shown here is derived from an EMBL/GenBank/DDBJ whole genome shotgun (WGS) entry which is preliminary data.</text>
</comment>
<dbReference type="PANTHER" id="PTHR21581">
    <property type="entry name" value="D-ALANYL-D-ALANINE CARBOXYPEPTIDASE"/>
    <property type="match status" value="1"/>
</dbReference>
<keyword evidence="3" id="KW-0645">Protease</keyword>
<accession>A0ABS6W8R0</accession>
<dbReference type="RefSeq" id="WP_219081377.1">
    <property type="nucleotide sequence ID" value="NZ_JAHBBD010000010.1"/>
</dbReference>
<sequence>MNDYQYPPQHSGQLTAYPAPRRRRGTVAAAAVAAALLLLAAVYAVFSRPATAATVHVDGLNSAYAALVDASDGRYVQGLNADERMYPASLTKVMTAVVALERIPSLDATLQMPADASAMLAERNASVAGLYPGETASAKDMLYGLLLASGADCALAIARYVAGGEQAFAELMNQTAARIGMTGTHFTNATGLHDDDHYSTANDIATLMVYALRNETFADIIGARSHDMATASMHDGLTVTSTVFDALGDARVGAGVVTGGKTGYTEHAGLCLATVARFGLRTYVLVTAGAPGDHSTERFDVEDARYIYRQITW</sequence>
<feature type="transmembrane region" description="Helical" evidence="1">
    <location>
        <begin position="27"/>
        <end position="46"/>
    </location>
</feature>
<reference evidence="3 4" key="1">
    <citation type="submission" date="2021-05" db="EMBL/GenBank/DDBJ databases">
        <title>Phylogenetic classification of ten novel species belonging to the genus Bifidobacterium comprising B. colchicus sp. nov., B. abeli sp. nov., B. bicoloris sp. nov., B. guerezis sp. nov., B. rosaliae sp. nov., B. santillanensis sp. nov., B. argentati sp. nov., B. amazzoni sp. nov., B. pluviali sp. nov., and B. pinnaculum sp. nov.</title>
        <authorList>
            <person name="Lugli G.A."/>
            <person name="Ruiz Garcia L."/>
            <person name="Margolles A."/>
            <person name="Ventura M."/>
        </authorList>
    </citation>
    <scope>NUCLEOTIDE SEQUENCE [LARGE SCALE GENOMIC DNA]</scope>
    <source>
        <strain evidence="3 4">6T3</strain>
    </source>
</reference>
<feature type="domain" description="Peptidase S11 D-alanyl-D-alanine carboxypeptidase A N-terminal" evidence="2">
    <location>
        <begin position="54"/>
        <end position="290"/>
    </location>
</feature>
<keyword evidence="4" id="KW-1185">Reference proteome</keyword>
<keyword evidence="3" id="KW-0378">Hydrolase</keyword>
<gene>
    <name evidence="3" type="ORF">KIH73_05480</name>
</gene>
<dbReference type="Proteomes" id="UP000812844">
    <property type="component" value="Unassembled WGS sequence"/>
</dbReference>
<keyword evidence="1" id="KW-0812">Transmembrane</keyword>
<keyword evidence="3" id="KW-0121">Carboxypeptidase</keyword>
<proteinExistence type="predicted"/>
<dbReference type="Pfam" id="PF00768">
    <property type="entry name" value="Peptidase_S11"/>
    <property type="match status" value="1"/>
</dbReference>
<protein>
    <submittedName>
        <fullName evidence="3">D-alanyl-D-alanine carboxypeptidase</fullName>
    </submittedName>
</protein>
<evidence type="ECO:0000256" key="1">
    <source>
        <dbReference type="SAM" id="Phobius"/>
    </source>
</evidence>
<evidence type="ECO:0000259" key="2">
    <source>
        <dbReference type="Pfam" id="PF00768"/>
    </source>
</evidence>
<name>A0ABS6W8R0_9BIFI</name>